<dbReference type="eggNOG" id="COG2091">
    <property type="taxonomic scope" value="Bacteria"/>
</dbReference>
<reference evidence="3 4" key="1">
    <citation type="journal article" date="2003" name="Proc. Natl. Acad. Sci. U.S.A.">
        <title>Genome sequence of the cyanobacterium Prochlorococcus marinus SS120, a nearly minimal oxyphototrophic genome.</title>
        <authorList>
            <person name="Dufresne A."/>
            <person name="Salanoubat M."/>
            <person name="Partensky F."/>
            <person name="Artiguenave F."/>
            <person name="Axmann I.M."/>
            <person name="Barbe V."/>
            <person name="Duprat S."/>
            <person name="Galperin M.Y."/>
            <person name="Koonin E.V."/>
            <person name="Le Gall F."/>
            <person name="Makarova K.S."/>
            <person name="Ostrowski M."/>
            <person name="Oztas S."/>
            <person name="Robert C."/>
            <person name="Rogozin I.B."/>
            <person name="Scanlan D.J."/>
            <person name="Tandeau de Marsac N."/>
            <person name="Weissenbach J."/>
            <person name="Wincker P."/>
            <person name="Wolf Y.I."/>
            <person name="Hess W.R."/>
        </authorList>
    </citation>
    <scope>NUCLEOTIDE SEQUENCE [LARGE SCALE GENOMIC DNA]</scope>
    <source>
        <strain evidence="4">SARG / CCMP1375 / SS120</strain>
    </source>
</reference>
<dbReference type="GO" id="GO:0000287">
    <property type="term" value="F:magnesium ion binding"/>
    <property type="evidence" value="ECO:0007669"/>
    <property type="project" value="InterPro"/>
</dbReference>
<feature type="domain" description="4'-phosphopantetheinyl transferase" evidence="2">
    <location>
        <begin position="104"/>
        <end position="202"/>
    </location>
</feature>
<dbReference type="OrthoDB" id="553384at2"/>
<dbReference type="InterPro" id="IPR008278">
    <property type="entry name" value="4-PPantetheinyl_Trfase_dom"/>
</dbReference>
<dbReference type="KEGG" id="pma:Pro_0092"/>
<evidence type="ECO:0000313" key="4">
    <source>
        <dbReference type="Proteomes" id="UP000001420"/>
    </source>
</evidence>
<accession>Q7VEC1</accession>
<dbReference type="AlphaFoldDB" id="Q7VEC1"/>
<evidence type="ECO:0000256" key="1">
    <source>
        <dbReference type="ARBA" id="ARBA00022679"/>
    </source>
</evidence>
<dbReference type="PATRIC" id="fig|167539.5.peg.96"/>
<evidence type="ECO:0000259" key="2">
    <source>
        <dbReference type="Pfam" id="PF01648"/>
    </source>
</evidence>
<dbReference type="Proteomes" id="UP000001420">
    <property type="component" value="Chromosome"/>
</dbReference>
<organism evidence="3 4">
    <name type="scientific">Prochlorococcus marinus (strain SARG / CCMP1375 / SS120)</name>
    <dbReference type="NCBI Taxonomy" id="167539"/>
    <lineage>
        <taxon>Bacteria</taxon>
        <taxon>Bacillati</taxon>
        <taxon>Cyanobacteriota</taxon>
        <taxon>Cyanophyceae</taxon>
        <taxon>Synechococcales</taxon>
        <taxon>Prochlorococcaceae</taxon>
        <taxon>Prochlorococcus</taxon>
    </lineage>
</organism>
<dbReference type="HOGENOM" id="CLU_110271_0_0_3"/>
<dbReference type="SUPFAM" id="SSF56214">
    <property type="entry name" value="4'-phosphopantetheinyl transferase"/>
    <property type="match status" value="2"/>
</dbReference>
<keyword evidence="1 3" id="KW-0808">Transferase</keyword>
<protein>
    <submittedName>
        <fullName evidence="3">4'-phosphopantetheinyl transferase related protein</fullName>
    </submittedName>
</protein>
<sequence length="218" mass="25066">MRLTDIQKPRVLPLWIFPMDSPLKEISISEEKIANSLHPRRAKEYKHARSYVRFALSQFFKLNPLEIPLKASIGKAPLLGNNLGHVSFSHCNDALLIGWSPTKLGVDIERSDRALSAEGISERFFHKYDQNNLKSLNNEDFRKKVLEQWVIKEAAIKWQRGTLSKDLKNWHIKNKSNVAIHQTLNHEVKIQTTIYRSWIIAIASNDNQGKGDLMICAN</sequence>
<dbReference type="EMBL" id="AE017126">
    <property type="protein sequence ID" value="AAP99138.1"/>
    <property type="molecule type" value="Genomic_DNA"/>
</dbReference>
<dbReference type="EnsemblBacteria" id="AAP99138">
    <property type="protein sequence ID" value="AAP99138"/>
    <property type="gene ID" value="Pro_0092"/>
</dbReference>
<gene>
    <name evidence="3" type="ordered locus">Pro_0092</name>
</gene>
<name>Q7VEC1_PROMA</name>
<dbReference type="GO" id="GO:0008897">
    <property type="term" value="F:holo-[acyl-carrier-protein] synthase activity"/>
    <property type="evidence" value="ECO:0007669"/>
    <property type="project" value="InterPro"/>
</dbReference>
<keyword evidence="4" id="KW-1185">Reference proteome</keyword>
<dbReference type="Pfam" id="PF01648">
    <property type="entry name" value="ACPS"/>
    <property type="match status" value="1"/>
</dbReference>
<dbReference type="Gene3D" id="3.90.470.20">
    <property type="entry name" value="4'-phosphopantetheinyl transferase domain"/>
    <property type="match status" value="2"/>
</dbReference>
<dbReference type="STRING" id="167539.Pro_0092"/>
<dbReference type="InterPro" id="IPR037143">
    <property type="entry name" value="4-PPantetheinyl_Trfase_dom_sf"/>
</dbReference>
<proteinExistence type="predicted"/>
<evidence type="ECO:0000313" key="3">
    <source>
        <dbReference type="EMBL" id="AAP99138.1"/>
    </source>
</evidence>